<dbReference type="Pfam" id="PF18936">
    <property type="entry name" value="DUF5684"/>
    <property type="match status" value="1"/>
</dbReference>
<evidence type="ECO:0000313" key="6">
    <source>
        <dbReference type="Proteomes" id="UP000573729"/>
    </source>
</evidence>
<keyword evidence="6" id="KW-1185">Reference proteome</keyword>
<evidence type="ECO:0000256" key="3">
    <source>
        <dbReference type="SAM" id="Phobius"/>
    </source>
</evidence>
<feature type="transmembrane region" description="Helical" evidence="3">
    <location>
        <begin position="157"/>
        <end position="183"/>
    </location>
</feature>
<keyword evidence="1" id="KW-0597">Phosphoprotein</keyword>
<feature type="transmembrane region" description="Helical" evidence="3">
    <location>
        <begin position="26"/>
        <end position="55"/>
    </location>
</feature>
<dbReference type="Gene3D" id="2.60.200.20">
    <property type="match status" value="1"/>
</dbReference>
<sequence>MSGLTGAIGAVDTLHAVVPGGAAVGGMSIVATIVQLVLVIAVYVWLALALSAVFAKVGRPTWKAWVPVYNIWTLFEVAGMKGWWAAVQAGAGIVVAIVGGVVTAAAAEAVVDAGFSGGGAQGAVIGAGVTLVVLWVLYGALVLILQIRMMLALCRGFSLGVGFVVLGVALLPLWASLVGWGAAQWRGIPTVHTGGIPPTPFAAPDSAPAQAAPAAPQAPAAAFAPAPGAPVVPGTAPAAPVAPPANNPWMPPPAAPVAAPAPAPAAPSPAPAPAAAAPAPAAPAAAPAPADDDLDEHTVLAAHRQPTTTLTLPGGITVSLQSEVAVLGRNPVAPSDSPGAQRVPIDDVTRTVSKTHALLRRDAGQWTITDLASTNGVFVGPADAETEVTAPTALSGRFLLGDAELHLADS</sequence>
<evidence type="ECO:0000256" key="2">
    <source>
        <dbReference type="SAM" id="MobiDB-lite"/>
    </source>
</evidence>
<accession>A0A7W7BQ07</accession>
<reference evidence="5 6" key="1">
    <citation type="submission" date="2020-08" db="EMBL/GenBank/DDBJ databases">
        <title>Sequencing the genomes of 1000 actinobacteria strains.</title>
        <authorList>
            <person name="Klenk H.-P."/>
        </authorList>
    </citation>
    <scope>NUCLEOTIDE SEQUENCE [LARGE SCALE GENOMIC DNA]</scope>
    <source>
        <strain evidence="5 6">DSM 24947</strain>
    </source>
</reference>
<feature type="compositionally biased region" description="Pro residues" evidence="2">
    <location>
        <begin position="256"/>
        <end position="272"/>
    </location>
</feature>
<dbReference type="CDD" id="cd00060">
    <property type="entry name" value="FHA"/>
    <property type="match status" value="1"/>
</dbReference>
<name>A0A7W7BQ07_9MICO</name>
<organism evidence="5 6">
    <name type="scientific">Microbacterium marinum</name>
    <dbReference type="NCBI Taxonomy" id="421115"/>
    <lineage>
        <taxon>Bacteria</taxon>
        <taxon>Bacillati</taxon>
        <taxon>Actinomycetota</taxon>
        <taxon>Actinomycetes</taxon>
        <taxon>Micrococcales</taxon>
        <taxon>Microbacteriaceae</taxon>
        <taxon>Microbacterium</taxon>
    </lineage>
</organism>
<evidence type="ECO:0000256" key="1">
    <source>
        <dbReference type="ARBA" id="ARBA00022553"/>
    </source>
</evidence>
<feature type="region of interest" description="Disordered" evidence="2">
    <location>
        <begin position="196"/>
        <end position="218"/>
    </location>
</feature>
<keyword evidence="3" id="KW-0812">Transmembrane</keyword>
<proteinExistence type="predicted"/>
<protein>
    <recommendedName>
        <fullName evidence="4">FHA domain-containing protein</fullName>
    </recommendedName>
</protein>
<feature type="compositionally biased region" description="Low complexity" evidence="2">
    <location>
        <begin position="273"/>
        <end position="289"/>
    </location>
</feature>
<dbReference type="RefSeq" id="WP_184216473.1">
    <property type="nucleotide sequence ID" value="NZ_JACHMD010000001.1"/>
</dbReference>
<dbReference type="InterPro" id="IPR043739">
    <property type="entry name" value="DUF5684"/>
</dbReference>
<gene>
    <name evidence="5" type="ORF">BKA24_001409</name>
</gene>
<evidence type="ECO:0000313" key="5">
    <source>
        <dbReference type="EMBL" id="MBB4666700.1"/>
    </source>
</evidence>
<dbReference type="PROSITE" id="PS50006">
    <property type="entry name" value="FHA_DOMAIN"/>
    <property type="match status" value="1"/>
</dbReference>
<feature type="domain" description="FHA" evidence="4">
    <location>
        <begin position="325"/>
        <end position="379"/>
    </location>
</feature>
<feature type="region of interest" description="Disordered" evidence="2">
    <location>
        <begin position="256"/>
        <end position="291"/>
    </location>
</feature>
<keyword evidence="3" id="KW-1133">Transmembrane helix</keyword>
<dbReference type="SMART" id="SM00240">
    <property type="entry name" value="FHA"/>
    <property type="match status" value="1"/>
</dbReference>
<feature type="compositionally biased region" description="Low complexity" evidence="2">
    <location>
        <begin position="202"/>
        <end position="218"/>
    </location>
</feature>
<dbReference type="EMBL" id="JACHMD010000001">
    <property type="protein sequence ID" value="MBB4666700.1"/>
    <property type="molecule type" value="Genomic_DNA"/>
</dbReference>
<keyword evidence="3" id="KW-0472">Membrane</keyword>
<dbReference type="AlphaFoldDB" id="A0A7W7BQ07"/>
<feature type="transmembrane region" description="Helical" evidence="3">
    <location>
        <begin position="119"/>
        <end position="145"/>
    </location>
</feature>
<evidence type="ECO:0000259" key="4">
    <source>
        <dbReference type="PROSITE" id="PS50006"/>
    </source>
</evidence>
<dbReference type="SUPFAM" id="SSF49879">
    <property type="entry name" value="SMAD/FHA domain"/>
    <property type="match status" value="1"/>
</dbReference>
<dbReference type="InterPro" id="IPR000253">
    <property type="entry name" value="FHA_dom"/>
</dbReference>
<dbReference type="Proteomes" id="UP000573729">
    <property type="component" value="Unassembled WGS sequence"/>
</dbReference>
<feature type="transmembrane region" description="Helical" evidence="3">
    <location>
        <begin position="83"/>
        <end position="107"/>
    </location>
</feature>
<dbReference type="Pfam" id="PF00498">
    <property type="entry name" value="FHA"/>
    <property type="match status" value="1"/>
</dbReference>
<comment type="caution">
    <text evidence="5">The sequence shown here is derived from an EMBL/GenBank/DDBJ whole genome shotgun (WGS) entry which is preliminary data.</text>
</comment>
<dbReference type="InterPro" id="IPR008984">
    <property type="entry name" value="SMAD_FHA_dom_sf"/>
</dbReference>